<protein>
    <recommendedName>
        <fullName evidence="3">FP protein C-terminal domain-containing protein</fullName>
    </recommendedName>
</protein>
<feature type="region of interest" description="Disordered" evidence="2">
    <location>
        <begin position="241"/>
        <end position="262"/>
    </location>
</feature>
<evidence type="ECO:0000259" key="3">
    <source>
        <dbReference type="Pfam" id="PF25298"/>
    </source>
</evidence>
<accession>A0A8D8Z569</accession>
<proteinExistence type="predicted"/>
<dbReference type="InterPro" id="IPR057251">
    <property type="entry name" value="FP_C"/>
</dbReference>
<dbReference type="AlphaFoldDB" id="A0A8D8Z569"/>
<dbReference type="EMBL" id="HBUF01423748">
    <property type="protein sequence ID" value="CAG6741157.1"/>
    <property type="molecule type" value="Transcribed_RNA"/>
</dbReference>
<feature type="coiled-coil region" evidence="1">
    <location>
        <begin position="34"/>
        <end position="96"/>
    </location>
</feature>
<evidence type="ECO:0000313" key="4">
    <source>
        <dbReference type="EMBL" id="CAG6741158.1"/>
    </source>
</evidence>
<feature type="domain" description="FP protein C-terminal" evidence="3">
    <location>
        <begin position="186"/>
        <end position="237"/>
    </location>
</feature>
<name>A0A8D8Z569_9HEMI</name>
<evidence type="ECO:0000256" key="2">
    <source>
        <dbReference type="SAM" id="MobiDB-lite"/>
    </source>
</evidence>
<feature type="compositionally biased region" description="Polar residues" evidence="2">
    <location>
        <begin position="242"/>
        <end position="262"/>
    </location>
</feature>
<dbReference type="Pfam" id="PF25298">
    <property type="entry name" value="Baculo_FP_2nd"/>
    <property type="match status" value="1"/>
</dbReference>
<dbReference type="EMBL" id="HBUF01595804">
    <property type="protein sequence ID" value="CAG6774749.1"/>
    <property type="molecule type" value="Transcribed_RNA"/>
</dbReference>
<feature type="compositionally biased region" description="Basic and acidic residues" evidence="2">
    <location>
        <begin position="1"/>
        <end position="12"/>
    </location>
</feature>
<reference evidence="4" key="1">
    <citation type="submission" date="2021-05" db="EMBL/GenBank/DDBJ databases">
        <authorList>
            <person name="Alioto T."/>
            <person name="Alioto T."/>
            <person name="Gomez Garrido J."/>
        </authorList>
    </citation>
    <scope>NUCLEOTIDE SEQUENCE</scope>
</reference>
<organism evidence="4">
    <name type="scientific">Cacopsylla melanoneura</name>
    <dbReference type="NCBI Taxonomy" id="428564"/>
    <lineage>
        <taxon>Eukaryota</taxon>
        <taxon>Metazoa</taxon>
        <taxon>Ecdysozoa</taxon>
        <taxon>Arthropoda</taxon>
        <taxon>Hexapoda</taxon>
        <taxon>Insecta</taxon>
        <taxon>Pterygota</taxon>
        <taxon>Neoptera</taxon>
        <taxon>Paraneoptera</taxon>
        <taxon>Hemiptera</taxon>
        <taxon>Sternorrhyncha</taxon>
        <taxon>Psylloidea</taxon>
        <taxon>Psyllidae</taxon>
        <taxon>Psyllinae</taxon>
        <taxon>Cacopsylla</taxon>
    </lineage>
</organism>
<dbReference type="EMBL" id="HBUF01423749">
    <property type="protein sequence ID" value="CAG6741158.1"/>
    <property type="molecule type" value="Transcribed_RNA"/>
</dbReference>
<dbReference type="EMBL" id="HBUF01253946">
    <property type="protein sequence ID" value="CAG6681008.1"/>
    <property type="molecule type" value="Transcribed_RNA"/>
</dbReference>
<dbReference type="EMBL" id="HBUF01423747">
    <property type="protein sequence ID" value="CAG6741156.1"/>
    <property type="molecule type" value="Transcribed_RNA"/>
</dbReference>
<evidence type="ECO:0000256" key="1">
    <source>
        <dbReference type="SAM" id="Coils"/>
    </source>
</evidence>
<feature type="region of interest" description="Disordered" evidence="2">
    <location>
        <begin position="1"/>
        <end position="30"/>
    </location>
</feature>
<sequence length="262" mass="30543">MTKRKSQEKNASDDDVTVIEQDKKGNTSDRTSLLVDMSNKLSSMEKKMNQMLNVVNTQNKKITKLEGEVKELRVENQKLQEELKSCKEITDELAQRSRMNNIIINGIRQEKNEDIYKVVEGIGLKLGIADPLKDVQVAHRVGTTREDKVKPIVVRLPNTSTRDKWTSAFRKKQFYKEKWYVNEHLTKRNQSLLSKSKDFKKANNFKFVWVKDCKVLIRKDEKARIYAIRCEQDLERIINPDSYRSPTMSDTTEDYNSASSNF</sequence>
<dbReference type="EMBL" id="HBUF01423750">
    <property type="protein sequence ID" value="CAG6741159.1"/>
    <property type="molecule type" value="Transcribed_RNA"/>
</dbReference>
<keyword evidence="1" id="KW-0175">Coiled coil</keyword>